<protein>
    <recommendedName>
        <fullName evidence="3">Nucleotidyltransferase</fullName>
    </recommendedName>
</protein>
<comment type="caution">
    <text evidence="1">The sequence shown here is derived from an EMBL/GenBank/DDBJ whole genome shotgun (WGS) entry which is preliminary data.</text>
</comment>
<dbReference type="EMBL" id="JBHSFV010000006">
    <property type="protein sequence ID" value="MFC4634430.1"/>
    <property type="molecule type" value="Genomic_DNA"/>
</dbReference>
<evidence type="ECO:0000313" key="2">
    <source>
        <dbReference type="Proteomes" id="UP001596043"/>
    </source>
</evidence>
<keyword evidence="2" id="KW-1185">Reference proteome</keyword>
<dbReference type="Proteomes" id="UP001596043">
    <property type="component" value="Unassembled WGS sequence"/>
</dbReference>
<evidence type="ECO:0008006" key="3">
    <source>
        <dbReference type="Google" id="ProtNLM"/>
    </source>
</evidence>
<proteinExistence type="predicted"/>
<dbReference type="RefSeq" id="WP_379978682.1">
    <property type="nucleotide sequence ID" value="NZ_JBHSFV010000006.1"/>
</dbReference>
<gene>
    <name evidence="1" type="ORF">ACFO3O_10965</name>
</gene>
<evidence type="ECO:0000313" key="1">
    <source>
        <dbReference type="EMBL" id="MFC4634430.1"/>
    </source>
</evidence>
<reference evidence="2" key="1">
    <citation type="journal article" date="2019" name="Int. J. Syst. Evol. Microbiol.">
        <title>The Global Catalogue of Microorganisms (GCM) 10K type strain sequencing project: providing services to taxonomists for standard genome sequencing and annotation.</title>
        <authorList>
            <consortium name="The Broad Institute Genomics Platform"/>
            <consortium name="The Broad Institute Genome Sequencing Center for Infectious Disease"/>
            <person name="Wu L."/>
            <person name="Ma J."/>
        </authorList>
    </citation>
    <scope>NUCLEOTIDE SEQUENCE [LARGE SCALE GENOMIC DNA]</scope>
    <source>
        <strain evidence="2">YJ-61-S</strain>
    </source>
</reference>
<dbReference type="InterPro" id="IPR043519">
    <property type="entry name" value="NT_sf"/>
</dbReference>
<accession>A0ABV9HZE2</accession>
<organism evidence="1 2">
    <name type="scientific">Dokdonia ponticola</name>
    <dbReference type="NCBI Taxonomy" id="2041041"/>
    <lineage>
        <taxon>Bacteria</taxon>
        <taxon>Pseudomonadati</taxon>
        <taxon>Bacteroidota</taxon>
        <taxon>Flavobacteriia</taxon>
        <taxon>Flavobacteriales</taxon>
        <taxon>Flavobacteriaceae</taxon>
        <taxon>Dokdonia</taxon>
    </lineage>
</organism>
<dbReference type="SUPFAM" id="SSF81301">
    <property type="entry name" value="Nucleotidyltransferase"/>
    <property type="match status" value="1"/>
</dbReference>
<sequence length="293" mass="32909">MARTIEQGFETLISWLVPLTSEHEKATKHKSTVSSCLTNNFHCTSLFETGSFGNGTGVRHYSDTDYFAVIPGNKLYTNSGTSLKLTKEALQKTFWSTTGIVVSCPAVKIPFGTYKSEELEVTPCCNAGLVLTTLGNFRQYEIADCSGGWMHSSPRAHNAYVENHDKRLNGKLKPLIQLIKAWKYYNDVPLSSFYLELRITKYSESETVIVYDIDVKNVLKKLLDNELASIRDPMGISGLIASSSTQVKKETSLSRLRTAVSRAEKAAVAKSKENFDDVFYWWNLLFNNKFPAR</sequence>
<name>A0ABV9HZE2_9FLAO</name>